<comment type="caution">
    <text evidence="2">The sequence shown here is derived from an EMBL/GenBank/DDBJ whole genome shotgun (WGS) entry which is preliminary data.</text>
</comment>
<name>A0ABN9WI28_9DINO</name>
<protein>
    <submittedName>
        <fullName evidence="2">Uncharacterized protein</fullName>
    </submittedName>
</protein>
<feature type="non-terminal residue" evidence="2">
    <location>
        <position position="202"/>
    </location>
</feature>
<reference evidence="2" key="1">
    <citation type="submission" date="2023-10" db="EMBL/GenBank/DDBJ databases">
        <authorList>
            <person name="Chen Y."/>
            <person name="Shah S."/>
            <person name="Dougan E. K."/>
            <person name="Thang M."/>
            <person name="Chan C."/>
        </authorList>
    </citation>
    <scope>NUCLEOTIDE SEQUENCE [LARGE SCALE GENOMIC DNA]</scope>
</reference>
<organism evidence="2 3">
    <name type="scientific">Prorocentrum cordatum</name>
    <dbReference type="NCBI Taxonomy" id="2364126"/>
    <lineage>
        <taxon>Eukaryota</taxon>
        <taxon>Sar</taxon>
        <taxon>Alveolata</taxon>
        <taxon>Dinophyceae</taxon>
        <taxon>Prorocentrales</taxon>
        <taxon>Prorocentraceae</taxon>
        <taxon>Prorocentrum</taxon>
    </lineage>
</organism>
<dbReference type="EMBL" id="CAUYUJ010018760">
    <property type="protein sequence ID" value="CAK0886133.1"/>
    <property type="molecule type" value="Genomic_DNA"/>
</dbReference>
<evidence type="ECO:0000313" key="3">
    <source>
        <dbReference type="Proteomes" id="UP001189429"/>
    </source>
</evidence>
<proteinExistence type="predicted"/>
<keyword evidence="3" id="KW-1185">Reference proteome</keyword>
<evidence type="ECO:0000256" key="1">
    <source>
        <dbReference type="SAM" id="MobiDB-lite"/>
    </source>
</evidence>
<accession>A0ABN9WI28</accession>
<gene>
    <name evidence="2" type="ORF">PCOR1329_LOCUS67554</name>
</gene>
<feature type="region of interest" description="Disordered" evidence="1">
    <location>
        <begin position="1"/>
        <end position="105"/>
    </location>
</feature>
<sequence>MVATWQVDLTSGAADPEGRSRSAPRRPQLGDDEGGRALPARADTRRTVKTAPSVERAADEYVRGRKALPETEPPRPTKVALGSAAASAPERPHARGPTALEPETRASLAKEVAAELGGLISLGGPAEAGANASPARQAGAADQSSMGAAAAAVRAASKLAQDVASQVLDQGLLPARVLTAQSIRAQCHIAVGAAVASNAQYR</sequence>
<dbReference type="Proteomes" id="UP001189429">
    <property type="component" value="Unassembled WGS sequence"/>
</dbReference>
<evidence type="ECO:0000313" key="2">
    <source>
        <dbReference type="EMBL" id="CAK0886133.1"/>
    </source>
</evidence>
<feature type="compositionally biased region" description="Basic and acidic residues" evidence="1">
    <location>
        <begin position="56"/>
        <end position="75"/>
    </location>
</feature>